<keyword evidence="3" id="KW-1185">Reference proteome</keyword>
<dbReference type="InterPro" id="IPR013108">
    <property type="entry name" value="Amidohydro_3"/>
</dbReference>
<dbReference type="RefSeq" id="WP_151865531.1">
    <property type="nucleotide sequence ID" value="NZ_WBZB01000016.1"/>
</dbReference>
<dbReference type="Proteomes" id="UP000465601">
    <property type="component" value="Unassembled WGS sequence"/>
</dbReference>
<dbReference type="EMBL" id="WBZB01000016">
    <property type="protein sequence ID" value="KAB3530719.1"/>
    <property type="molecule type" value="Genomic_DNA"/>
</dbReference>
<dbReference type="SUPFAM" id="SSF51556">
    <property type="entry name" value="Metallo-dependent hydrolases"/>
    <property type="match status" value="1"/>
</dbReference>
<evidence type="ECO:0000313" key="2">
    <source>
        <dbReference type="EMBL" id="KAB3530719.1"/>
    </source>
</evidence>
<feature type="domain" description="Amidohydrolase 3" evidence="1">
    <location>
        <begin position="50"/>
        <end position="537"/>
    </location>
</feature>
<dbReference type="Gene3D" id="3.20.20.140">
    <property type="entry name" value="Metal-dependent hydrolases"/>
    <property type="match status" value="1"/>
</dbReference>
<protein>
    <submittedName>
        <fullName evidence="2">Amidohydrolase</fullName>
    </submittedName>
</protein>
<dbReference type="InterPro" id="IPR011059">
    <property type="entry name" value="Metal-dep_hydrolase_composite"/>
</dbReference>
<dbReference type="OrthoDB" id="9767366at2"/>
<dbReference type="PANTHER" id="PTHR22642:SF2">
    <property type="entry name" value="PROTEIN LONG AFTER FAR-RED 3"/>
    <property type="match status" value="1"/>
</dbReference>
<evidence type="ECO:0000313" key="3">
    <source>
        <dbReference type="Proteomes" id="UP000465601"/>
    </source>
</evidence>
<name>A0A833HPE8_9FIRM</name>
<gene>
    <name evidence="2" type="ORF">F8153_06315</name>
</gene>
<dbReference type="AlphaFoldDB" id="A0A833HPE8"/>
<organism evidence="2 3">
    <name type="scientific">Alkaliphilus serpentinus</name>
    <dbReference type="NCBI Taxonomy" id="1482731"/>
    <lineage>
        <taxon>Bacteria</taxon>
        <taxon>Bacillati</taxon>
        <taxon>Bacillota</taxon>
        <taxon>Clostridia</taxon>
        <taxon>Peptostreptococcales</taxon>
        <taxon>Natronincolaceae</taxon>
        <taxon>Alkaliphilus</taxon>
    </lineage>
</organism>
<dbReference type="Gene3D" id="2.30.40.10">
    <property type="entry name" value="Urease, subunit C, domain 1"/>
    <property type="match status" value="1"/>
</dbReference>
<comment type="caution">
    <text evidence="2">The sequence shown here is derived from an EMBL/GenBank/DDBJ whole genome shotgun (WGS) entry which is preliminary data.</text>
</comment>
<dbReference type="CDD" id="cd01300">
    <property type="entry name" value="YtcJ_like"/>
    <property type="match status" value="1"/>
</dbReference>
<dbReference type="SUPFAM" id="SSF51338">
    <property type="entry name" value="Composite domain of metallo-dependent hydrolases"/>
    <property type="match status" value="1"/>
</dbReference>
<dbReference type="Gene3D" id="3.10.310.70">
    <property type="match status" value="1"/>
</dbReference>
<dbReference type="Pfam" id="PF07969">
    <property type="entry name" value="Amidohydro_3"/>
    <property type="match status" value="1"/>
</dbReference>
<dbReference type="InterPro" id="IPR033932">
    <property type="entry name" value="YtcJ-like"/>
</dbReference>
<proteinExistence type="predicted"/>
<dbReference type="GO" id="GO:0016810">
    <property type="term" value="F:hydrolase activity, acting on carbon-nitrogen (but not peptide) bonds"/>
    <property type="evidence" value="ECO:0007669"/>
    <property type="project" value="InterPro"/>
</dbReference>
<reference evidence="2 3" key="1">
    <citation type="submission" date="2019-10" db="EMBL/GenBank/DDBJ databases">
        <title>Alkaliphilus serpentinus sp. nov. and Alkaliphilus pronyensis sp. nov., two novel anaerobic alkaliphilic species isolated from the serpentinized-hosted hydrothermal field of the Prony Bay (New Caledonia).</title>
        <authorList>
            <person name="Postec A."/>
        </authorList>
    </citation>
    <scope>NUCLEOTIDE SEQUENCE [LARGE SCALE GENOMIC DNA]</scope>
    <source>
        <strain evidence="2 3">LacT</strain>
    </source>
</reference>
<keyword evidence="2" id="KW-0378">Hydrolase</keyword>
<evidence type="ECO:0000259" key="1">
    <source>
        <dbReference type="Pfam" id="PF07969"/>
    </source>
</evidence>
<accession>A0A833HPE8</accession>
<sequence>MITNKKAFINGKILTMDEKHPEVEAMLVEDDKVKKIGGSKEILSIAEDAEIIDLMGKRILPGMNDSHMHLLSYGLSIKKVDLRQCKSLQDIREEILGYLETEEEKYFGDWIVGHGWNEENFSLPEYPIAEFLDDICKDRPIYISRACYHMAAVNHKALQLAGIDNTTQSPEGGKIDKYEDGKPTGVLRENALLMAYNLISISDEVEVLKKLISDSVEDGLRVGLTSIQSDDFGHVKDYNCVVEAYKSLEEENALNVRINLQMLVNKSTLEKIIASNIKTGTGSDLLKYGPLKVLADGSLGGRTAALQEAYEDDKENNGILIHSRSYLRDLLQTAAAADIQLAVHAIGDRTMVELLDLYEEIYLHDDTKRPRLIHCQITNKEILEKMAKLKVIADIQPSFVMTDMKMVENRVGKERAKDSYIWKSMLNQGVMVAGSSDAPIESFNPFWGIYAAVTRRNLDEKPEGGWYPEECLAIMEAIRLYTVGSSYATFEEEIKGKLKEGYLADFIVLDKDIMEINPLEIKDLEVEATYVGGECVYKIDR</sequence>
<dbReference type="InterPro" id="IPR032466">
    <property type="entry name" value="Metal_Hydrolase"/>
</dbReference>
<dbReference type="PANTHER" id="PTHR22642">
    <property type="entry name" value="IMIDAZOLONEPROPIONASE"/>
    <property type="match status" value="1"/>
</dbReference>